<feature type="region of interest" description="Disordered" evidence="1">
    <location>
        <begin position="1793"/>
        <end position="1814"/>
    </location>
</feature>
<dbReference type="EMBL" id="QNRE01000015">
    <property type="protein sequence ID" value="RBO85161.1"/>
    <property type="molecule type" value="Genomic_DNA"/>
</dbReference>
<feature type="region of interest" description="Disordered" evidence="1">
    <location>
        <begin position="1626"/>
        <end position="1645"/>
    </location>
</feature>
<dbReference type="RefSeq" id="WP_157115837.1">
    <property type="nucleotide sequence ID" value="NZ_CP107943.1"/>
</dbReference>
<dbReference type="Proteomes" id="UP000252586">
    <property type="component" value="Unassembled WGS sequence"/>
</dbReference>
<dbReference type="SUPFAM" id="SSF55464">
    <property type="entry name" value="Origin of replication-binding domain, RBD-like"/>
    <property type="match status" value="1"/>
</dbReference>
<proteinExistence type="predicted"/>
<evidence type="ECO:0000256" key="1">
    <source>
        <dbReference type="SAM" id="MobiDB-lite"/>
    </source>
</evidence>
<comment type="caution">
    <text evidence="3">The sequence shown here is derived from an EMBL/GenBank/DDBJ whole genome shotgun (WGS) entry which is preliminary data.</text>
</comment>
<dbReference type="STRING" id="1210090.GCA_001613185_03187"/>
<evidence type="ECO:0000259" key="2">
    <source>
        <dbReference type="Pfam" id="PF08751"/>
    </source>
</evidence>
<feature type="domain" description="TrwC relaxase" evidence="2">
    <location>
        <begin position="10"/>
        <end position="420"/>
    </location>
</feature>
<dbReference type="Gene3D" id="3.40.50.300">
    <property type="entry name" value="P-loop containing nucleotide triphosphate hydrolases"/>
    <property type="match status" value="2"/>
</dbReference>
<sequence length="1942" mass="213000">MTATIHKIVAGTGYLYYLRRVAAHDDPGRGRSALADYYSARGESPGRWLGSGLAALGIAVGEEVTEAQMRNLLGIGVHPNAERVEEDHFDAQIGAGAKPKDARRDAQRAAELGSRFRVYPDVTDYRKRCGQAFAAHNIAHGAAADTDISDDTAARIRTEVAQQMFTEQYRRGPLDERELSAWVAYAVRPTAVAVAGFDVCFSPTKSFSVLWAVAPKAVADKLELAHRRAVGDALEWLETRGIYTRLGRNGVRQVDVEGVVAMAFEHRASRAGDPDLHTHVPIANRVRVRDGPSAGAWRTLDGAALYQVVVAVSEIYNTRLEHHSEDLVGVEFADRPGTDPPIRDIVGVAPALMRRWSSRDAAITAHLDAAAAAFQQAMGREPTAGEVYELTQRAILATRPAKPPQRTRAEERQRWRAEAIEELGSRAAVAGMVAEMLDPVRPARPAPSANWIAATAARVVAAVSAKRAIWRPHHITAETQRQLRGAIAPRDWPRLSRAVEDAALRADDVIALGDPDAAVEPGLRATPAMFRRRDHTLLHTRAGTQIYTSTTVLGIEARLVALATRRGGRTLAPGTVAAAIDRYTRAHPDRPLLAGQIALIEAFATSELRIRTADAPAGSGKTTAMRVLTDAWHDSGGSVLGLAPTATAAAILGESIGARAETVDRLLHVLSQHVARPDNPAQFTEHPPPLPDWVHRIGTGTLVIVDEHVLLPDRKRLRLLQFLDRVGATVRCVGDTAQLPAIDAGGAYADMAAASPEPPLTLTHVVRFADPREATASLSIRAGDPLALGWYLDEQRVHGGHRGSSLDDAYTAWRADIDAGRDAVMLAATHRDVTELNRRARDDRRARDGTEPGPECVLADELRASIGDVIRTRENAPRLRFGLDDWVRNGYLWTVNAVGEDGSITATHRRDGRDTGHQVVLPADYVAAHVHLGYATTIDSAQGITTDTAHVALTGAESRQQLYVALTRGRYANHLYLATALAGAEGDEYGLGAAWPRTAVEVLTGILDRDRHAKSAHTTLREALEPRARLGHALDIYLDTVAIYAENTVPAQTLAAIDSAAEAVRAGLSRAPAWPVLRAHLALLSLTGTDPVIALHEAAAERELDTADDPAAVLDWRLDHSGEHSGTLGPLPFARVWPHGIDLTTSPDLAHIAARSAVVTALADEITATAHTWTGTTAPAWARPFLDTDRALLADLAVWRAALHVPDTDLTPTGPRRYPVRERRHQSHLDTRVHAAIGDPNRPAHRWQPCADTIDTRLTDDPSWPVIADRIDTAARSGLPITTMLTTAAGTRPLPDELPAAALWARLDLEPAGLDAASGPLRPAWTTQLATILGADTAAHVLADTAWPRLVAAVDTGIRHGWTPTDLLTTAHELILTATTDDTPPLRPHQLATALTWRIDALLHADTTPEETPMPEPEPTPEPGPTRSPHEHTLAEIAALLHAGHLRQARTHFTAATARLSDEQRDILHRITETLYRYPYTTAVARLRHAAAHLHPDHADLITACIPDTDPHTYQPPPAQPAQPVQPHTRRTAPDRRRAPRDPAHTRAEQDTQQYFDRRADIDDRPGHYPIPDTWHEERYYRAPQRTTGVIQSDQQRYPDTDAGPDTDRTATAPARHLPCVDCGLDRPRIDSHPQPPRRSDDGLCGECRDLDRPAIPDHDPKHHIAARCTHLASLHPPEQLIGLLHRDWRIAAPDQRAAITTWIDTHPRYHPLRRLTDHELHQRITELEQHLALAGTDDYLYSPANPPTPTTDDDRARQAIRAARTAEHRRDLAEQRVLDAAAEIAHHQRALDTTLEHPRTHGNPNQDPFPDRHRTDRELLQRALDDATRRHQQRLQTRTAARRHAHRTHQQATLLAGAPDTWDDTLTRTTPTARPTHTDDNLDDIRDRLDTLHRERRRRDNPTSPNPQSEDPAQLQASPEYPDPEPNTTAPHNDHGLAPEP</sequence>
<evidence type="ECO:0000313" key="4">
    <source>
        <dbReference type="Proteomes" id="UP000252586"/>
    </source>
</evidence>
<feature type="compositionally biased region" description="Basic and acidic residues" evidence="1">
    <location>
        <begin position="1933"/>
        <end position="1942"/>
    </location>
</feature>
<dbReference type="Pfam" id="PF13604">
    <property type="entry name" value="AAA_30"/>
    <property type="match status" value="1"/>
</dbReference>
<accession>A0A366D540</accession>
<feature type="region of interest" description="Disordered" evidence="1">
    <location>
        <begin position="1827"/>
        <end position="1942"/>
    </location>
</feature>
<feature type="compositionally biased region" description="Polar residues" evidence="1">
    <location>
        <begin position="1585"/>
        <end position="1598"/>
    </location>
</feature>
<organism evidence="3 4">
    <name type="scientific">Nocardia puris</name>
    <dbReference type="NCBI Taxonomy" id="208602"/>
    <lineage>
        <taxon>Bacteria</taxon>
        <taxon>Bacillati</taxon>
        <taxon>Actinomycetota</taxon>
        <taxon>Actinomycetes</taxon>
        <taxon>Mycobacteriales</taxon>
        <taxon>Nocardiaceae</taxon>
        <taxon>Nocardia</taxon>
    </lineage>
</organism>
<feature type="compositionally biased region" description="Polar residues" evidence="1">
    <location>
        <begin position="1903"/>
        <end position="1918"/>
    </location>
</feature>
<feature type="compositionally biased region" description="Basic and acidic residues" evidence="1">
    <location>
        <begin position="1877"/>
        <end position="1902"/>
    </location>
</feature>
<dbReference type="SUPFAM" id="SSF52540">
    <property type="entry name" value="P-loop containing nucleoside triphosphate hydrolases"/>
    <property type="match status" value="2"/>
</dbReference>
<gene>
    <name evidence="3" type="ORF">DFR74_1159</name>
</gene>
<dbReference type="Gene3D" id="2.30.30.940">
    <property type="match status" value="1"/>
</dbReference>
<protein>
    <submittedName>
        <fullName evidence="3">Conjugative relaxase-like TrwC/TraI family protein</fullName>
    </submittedName>
</protein>
<name>A0A366D540_9NOCA</name>
<dbReference type="NCBIfam" id="NF041492">
    <property type="entry name" value="MobF"/>
    <property type="match status" value="1"/>
</dbReference>
<dbReference type="InterPro" id="IPR014862">
    <property type="entry name" value="TrwC"/>
</dbReference>
<dbReference type="InterPro" id="IPR027417">
    <property type="entry name" value="P-loop_NTPase"/>
</dbReference>
<feature type="compositionally biased region" description="Basic residues" evidence="1">
    <location>
        <begin position="1841"/>
        <end position="1850"/>
    </location>
</feature>
<evidence type="ECO:0000313" key="3">
    <source>
        <dbReference type="EMBL" id="RBO85161.1"/>
    </source>
</evidence>
<dbReference type="Pfam" id="PF08751">
    <property type="entry name" value="TrwC"/>
    <property type="match status" value="1"/>
</dbReference>
<reference evidence="3 4" key="1">
    <citation type="submission" date="2018-06" db="EMBL/GenBank/DDBJ databases">
        <title>Genomic Encyclopedia of Type Strains, Phase IV (KMG-IV): sequencing the most valuable type-strain genomes for metagenomic binning, comparative biology and taxonomic classification.</title>
        <authorList>
            <person name="Goeker M."/>
        </authorList>
    </citation>
    <scope>NUCLEOTIDE SEQUENCE [LARGE SCALE GENOMIC DNA]</scope>
    <source>
        <strain evidence="3 4">DSM 44599</strain>
    </source>
</reference>
<feature type="region of interest" description="Disordered" evidence="1">
    <location>
        <begin position="1408"/>
        <end position="1430"/>
    </location>
</feature>
<dbReference type="CDD" id="cd18809">
    <property type="entry name" value="SF1_C_RecD"/>
    <property type="match status" value="1"/>
</dbReference>
<feature type="compositionally biased region" description="Pro residues" evidence="1">
    <location>
        <begin position="1412"/>
        <end position="1426"/>
    </location>
</feature>
<feature type="region of interest" description="Disordered" evidence="1">
    <location>
        <begin position="1506"/>
        <end position="1614"/>
    </location>
</feature>
<keyword evidence="4" id="KW-1185">Reference proteome</keyword>
<feature type="compositionally biased region" description="Basic and acidic residues" evidence="1">
    <location>
        <begin position="1532"/>
        <end position="1567"/>
    </location>
</feature>